<gene>
    <name evidence="3" type="ORF">BALAC2494_00963</name>
</gene>
<evidence type="ECO:0000313" key="3">
    <source>
        <dbReference type="EMBL" id="AEK29606.1"/>
    </source>
</evidence>
<dbReference type="GO" id="GO:0005975">
    <property type="term" value="P:carbohydrate metabolic process"/>
    <property type="evidence" value="ECO:0007669"/>
    <property type="project" value="InterPro"/>
</dbReference>
<evidence type="ECO:0000313" key="4">
    <source>
        <dbReference type="Proteomes" id="UP000008394"/>
    </source>
</evidence>
<dbReference type="KEGG" id="bnm:BALAC2494_00963"/>
<protein>
    <submittedName>
        <fullName evidence="3">Glucose-6-phosphate isomerase</fullName>
        <ecNumber evidence="3">5.3.1.9</ecNumber>
    </submittedName>
</protein>
<accession>A0A806FMH8</accession>
<evidence type="ECO:0000256" key="2">
    <source>
        <dbReference type="ARBA" id="ARBA00023235"/>
    </source>
</evidence>
<dbReference type="Proteomes" id="UP000008394">
    <property type="component" value="Chromosome"/>
</dbReference>
<dbReference type="PANTHER" id="PTHR15108">
    <property type="entry name" value="N-ACYLGLUCOSAMINE-2-EPIMERASE"/>
    <property type="match status" value="1"/>
</dbReference>
<dbReference type="GO" id="GO:0004347">
    <property type="term" value="F:glucose-6-phosphate isomerase activity"/>
    <property type="evidence" value="ECO:0007669"/>
    <property type="project" value="UniProtKB-EC"/>
</dbReference>
<dbReference type="EC" id="5.3.1.9" evidence="3"/>
<dbReference type="AlphaFoldDB" id="A0A806FMH8"/>
<keyword evidence="2 3" id="KW-0413">Isomerase</keyword>
<dbReference type="Gene3D" id="1.50.10.10">
    <property type="match status" value="1"/>
</dbReference>
<proteinExistence type="inferred from homology"/>
<name>A0A806FMH8_BIFAN</name>
<dbReference type="SUPFAM" id="SSF48208">
    <property type="entry name" value="Six-hairpin glycosidases"/>
    <property type="match status" value="1"/>
</dbReference>
<dbReference type="InterPro" id="IPR008928">
    <property type="entry name" value="6-hairpin_glycosidase_sf"/>
</dbReference>
<dbReference type="EMBL" id="CP002915">
    <property type="protein sequence ID" value="AEK29606.1"/>
    <property type="molecule type" value="Genomic_DNA"/>
</dbReference>
<sequence length="482" mass="54092">MIRCIQNVSVNDDASGSQVANREIWNLKTCEDSSSRFRHGGRTAGSGRCVTRGPLIGRQGHMANTDPKYQIGTPENKKFLDISRDNLIAFGRRFPAVDGSSYWLGDDGTPWKDRNRATWITCRMTHVYSLATLLGVDGAAELVDDGIRGLRGVLHDEEHDGWYAEITPDICHMPTKQAYAHAFVLLAASSALLAGRPGAKELLEQAENVYLTKFWDDKIGLSVDTWDTDFAELDTYRGLNANMHSVEACLAVADVTGDESWRTRAGRIIEHVLKWAEENNWRIPEHFNSDWEPELEFNADKPDDQFKPYGATPGHGIEWARLITQYALSVYGKDGVLNGDGKKYLDAAEHLFNRAVEDAWNADGAPGIVYTTDWDGKPVVHDRMHWTLAEGVNTAATLYHVTGKKEYADWYATFLEYIDTYLMDHKNGSWFHQLNRENEVIDTVWPGKSDLYHATQAMMIPLRDPALSIAPATKKGVEEGLN</sequence>
<comment type="similarity">
    <text evidence="1">Belongs to the N-acylglucosamine 2-epimerase family.</text>
</comment>
<organism evidence="3 4">
    <name type="scientific">Bifidobacterium animalis subsp. lactis CNCM I-2494</name>
    <dbReference type="NCBI Taxonomy" id="1042403"/>
    <lineage>
        <taxon>Bacteria</taxon>
        <taxon>Bacillati</taxon>
        <taxon>Actinomycetota</taxon>
        <taxon>Actinomycetes</taxon>
        <taxon>Bifidobacteriales</taxon>
        <taxon>Bifidobacteriaceae</taxon>
        <taxon>Bifidobacterium</taxon>
    </lineage>
</organism>
<evidence type="ECO:0000256" key="1">
    <source>
        <dbReference type="ARBA" id="ARBA00008558"/>
    </source>
</evidence>
<dbReference type="Pfam" id="PF07221">
    <property type="entry name" value="GlcNAc_2-epim"/>
    <property type="match status" value="1"/>
</dbReference>
<dbReference type="InterPro" id="IPR012341">
    <property type="entry name" value="6hp_glycosidase-like_sf"/>
</dbReference>
<reference evidence="3 4" key="1">
    <citation type="journal article" date="2011" name="J. Bacteriol.">
        <title>Genome Sequence of the Probiotic Strain Bifidobacterium animalis subsp. lactis CNCM I-2494.</title>
        <authorList>
            <person name="Chervaux C."/>
            <person name="Grimaldi C."/>
            <person name="Bolotin A."/>
            <person name="Quinquis B."/>
            <person name="Legrain-Raspaud S."/>
            <person name="van Hylckama Vlieg J.E."/>
            <person name="Denariaz G."/>
            <person name="Smokvina T."/>
        </authorList>
    </citation>
    <scope>NUCLEOTIDE SEQUENCE [LARGE SCALE GENOMIC DNA]</scope>
    <source>
        <strain evidence="3 4">CNCM I-2494</strain>
    </source>
</reference>
<dbReference type="InterPro" id="IPR010819">
    <property type="entry name" value="AGE/CE"/>
</dbReference>